<comment type="subcellular location">
    <subcellularLocation>
        <location evidence="2">Cytoplasm</location>
    </subcellularLocation>
</comment>
<evidence type="ECO:0000256" key="5">
    <source>
        <dbReference type="ARBA" id="ARBA00022603"/>
    </source>
</evidence>
<feature type="domain" description="Radical SAM core" evidence="11">
    <location>
        <begin position="54"/>
        <end position="301"/>
    </location>
</feature>
<evidence type="ECO:0000256" key="3">
    <source>
        <dbReference type="ARBA" id="ARBA00022485"/>
    </source>
</evidence>
<evidence type="ECO:0000313" key="12">
    <source>
        <dbReference type="EMBL" id="AYV78793.1"/>
    </source>
</evidence>
<sequence length="326" mass="37835">MIRITKSLPFRSLNSIFARKHSTAVKKLISKDGSINWIIPHSSSNLECRYVRRRPDYISTYVSSHNGCKMGCKFCWLTQQNQTNFNHASIADYSHQLNTVLSGVPKLKDPYILNKDIRININFMARGEALANKSVINNYPQLYDQLLTDVKNHGYDNMKINISTIMPKIIENRKLINIFQDKPVNIYYSLYSTDDKFKKHWMPNAIHWKKSLDLLEDFQTSSKLNPVITFHWAFIKDQNDNLDSVQKLADEIKSRKFTRTKFNLVRFNPHPSIPNTEPDMAKLQELFNVMQSAMTDITPYNKSRIITRVGPDVYASCGMFAQDDNL</sequence>
<organism evidence="12">
    <name type="scientific">Edafosvirus sp</name>
    <dbReference type="NCBI Taxonomy" id="2487765"/>
    <lineage>
        <taxon>Viruses</taxon>
        <taxon>Varidnaviria</taxon>
        <taxon>Bamfordvirae</taxon>
        <taxon>Nucleocytoviricota</taxon>
        <taxon>Megaviricetes</taxon>
        <taxon>Imitervirales</taxon>
        <taxon>Mimiviridae</taxon>
        <taxon>Klosneuvirinae</taxon>
    </lineage>
</organism>
<dbReference type="InterPro" id="IPR013785">
    <property type="entry name" value="Aldolase_TIM"/>
</dbReference>
<dbReference type="SFLD" id="SFLDS00029">
    <property type="entry name" value="Radical_SAM"/>
    <property type="match status" value="1"/>
</dbReference>
<dbReference type="Gene3D" id="3.20.20.70">
    <property type="entry name" value="Aldolase class I"/>
    <property type="match status" value="1"/>
</dbReference>
<dbReference type="InterPro" id="IPR004383">
    <property type="entry name" value="rRNA_lsu_MTrfase_RlmN/Cfr"/>
</dbReference>
<keyword evidence="9" id="KW-0408">Iron</keyword>
<accession>A0A3G4ZYY6</accession>
<dbReference type="GO" id="GO:0008173">
    <property type="term" value="F:RNA methyltransferase activity"/>
    <property type="evidence" value="ECO:0007669"/>
    <property type="project" value="InterPro"/>
</dbReference>
<evidence type="ECO:0000256" key="7">
    <source>
        <dbReference type="ARBA" id="ARBA00022691"/>
    </source>
</evidence>
<dbReference type="SUPFAM" id="SSF102114">
    <property type="entry name" value="Radical SAM enzymes"/>
    <property type="match status" value="1"/>
</dbReference>
<dbReference type="GO" id="GO:0046872">
    <property type="term" value="F:metal ion binding"/>
    <property type="evidence" value="ECO:0007669"/>
    <property type="project" value="UniProtKB-KW"/>
</dbReference>
<proteinExistence type="predicted"/>
<dbReference type="InterPro" id="IPR058240">
    <property type="entry name" value="rSAM_sf"/>
</dbReference>
<evidence type="ECO:0000256" key="6">
    <source>
        <dbReference type="ARBA" id="ARBA00022679"/>
    </source>
</evidence>
<dbReference type="PANTHER" id="PTHR30544:SF5">
    <property type="entry name" value="RADICAL SAM CORE DOMAIN-CONTAINING PROTEIN"/>
    <property type="match status" value="1"/>
</dbReference>
<comment type="cofactor">
    <cofactor evidence="1">
        <name>[4Fe-4S] cluster</name>
        <dbReference type="ChEBI" id="CHEBI:49883"/>
    </cofactor>
</comment>
<dbReference type="EMBL" id="MK072099">
    <property type="protein sequence ID" value="AYV78793.1"/>
    <property type="molecule type" value="Genomic_DNA"/>
</dbReference>
<dbReference type="PANTHER" id="PTHR30544">
    <property type="entry name" value="23S RRNA METHYLTRANSFERASE"/>
    <property type="match status" value="1"/>
</dbReference>
<evidence type="ECO:0000256" key="9">
    <source>
        <dbReference type="ARBA" id="ARBA00023004"/>
    </source>
</evidence>
<dbReference type="GO" id="GO:0070475">
    <property type="term" value="P:rRNA base methylation"/>
    <property type="evidence" value="ECO:0007669"/>
    <property type="project" value="TreeGrafter"/>
</dbReference>
<dbReference type="GO" id="GO:0051539">
    <property type="term" value="F:4 iron, 4 sulfur cluster binding"/>
    <property type="evidence" value="ECO:0007669"/>
    <property type="project" value="UniProtKB-KW"/>
</dbReference>
<evidence type="ECO:0000256" key="10">
    <source>
        <dbReference type="ARBA" id="ARBA00023014"/>
    </source>
</evidence>
<dbReference type="GO" id="GO:0030488">
    <property type="term" value="P:tRNA methylation"/>
    <property type="evidence" value="ECO:0007669"/>
    <property type="project" value="TreeGrafter"/>
</dbReference>
<evidence type="ECO:0000256" key="1">
    <source>
        <dbReference type="ARBA" id="ARBA00001966"/>
    </source>
</evidence>
<reference evidence="12" key="1">
    <citation type="submission" date="2018-10" db="EMBL/GenBank/DDBJ databases">
        <title>Hidden diversity of soil giant viruses.</title>
        <authorList>
            <person name="Schulz F."/>
            <person name="Alteio L."/>
            <person name="Goudeau D."/>
            <person name="Ryan E.M."/>
            <person name="Malmstrom R.R."/>
            <person name="Blanchard J."/>
            <person name="Woyke T."/>
        </authorList>
    </citation>
    <scope>NUCLEOTIDE SEQUENCE</scope>
    <source>
        <strain evidence="12">EDV1</strain>
    </source>
</reference>
<keyword evidence="5" id="KW-0489">Methyltransferase</keyword>
<keyword evidence="8" id="KW-0479">Metal-binding</keyword>
<evidence type="ECO:0000256" key="2">
    <source>
        <dbReference type="ARBA" id="ARBA00004496"/>
    </source>
</evidence>
<dbReference type="InterPro" id="IPR040072">
    <property type="entry name" value="Methyltransferase_A"/>
</dbReference>
<keyword evidence="10" id="KW-0411">Iron-sulfur</keyword>
<evidence type="ECO:0000259" key="11">
    <source>
        <dbReference type="PROSITE" id="PS51918"/>
    </source>
</evidence>
<keyword evidence="6" id="KW-0808">Transferase</keyword>
<gene>
    <name evidence="12" type="ORF">Edafosvirus34_3</name>
</gene>
<protein>
    <submittedName>
        <fullName evidence="12">Putative Fe-S-cluster redox enzyme</fullName>
    </submittedName>
</protein>
<evidence type="ECO:0000256" key="4">
    <source>
        <dbReference type="ARBA" id="ARBA00022490"/>
    </source>
</evidence>
<name>A0A3G4ZYY6_9VIRU</name>
<dbReference type="InterPro" id="IPR007197">
    <property type="entry name" value="rSAM"/>
</dbReference>
<keyword evidence="7" id="KW-0949">S-adenosyl-L-methionine</keyword>
<keyword evidence="3" id="KW-0004">4Fe-4S</keyword>
<keyword evidence="4" id="KW-0963">Cytoplasm</keyword>
<dbReference type="PROSITE" id="PS51918">
    <property type="entry name" value="RADICAL_SAM"/>
    <property type="match status" value="1"/>
</dbReference>
<dbReference type="PIRSF" id="PIRSF006004">
    <property type="entry name" value="CHP00048"/>
    <property type="match status" value="1"/>
</dbReference>
<evidence type="ECO:0000256" key="8">
    <source>
        <dbReference type="ARBA" id="ARBA00022723"/>
    </source>
</evidence>